<dbReference type="AlphaFoldDB" id="A0A7Y0FMN7"/>
<dbReference type="InterPro" id="IPR011249">
    <property type="entry name" value="Metalloenz_LuxS/M16"/>
</dbReference>
<dbReference type="PROSITE" id="PS00143">
    <property type="entry name" value="INSULINASE"/>
    <property type="match status" value="1"/>
</dbReference>
<evidence type="ECO:0000256" key="3">
    <source>
        <dbReference type="RuleBase" id="RU004447"/>
    </source>
</evidence>
<dbReference type="Pfam" id="PF00675">
    <property type="entry name" value="Peptidase_M16"/>
    <property type="match status" value="2"/>
</dbReference>
<dbReference type="RefSeq" id="WP_169531223.1">
    <property type="nucleotide sequence ID" value="NZ_JABBGH010000002.1"/>
</dbReference>
<keyword evidence="8" id="KW-1185">Reference proteome</keyword>
<dbReference type="InterPro" id="IPR050361">
    <property type="entry name" value="MPP/UQCRC_Complex"/>
</dbReference>
<feature type="domain" description="Peptidase M16 N-terminal" evidence="5">
    <location>
        <begin position="511"/>
        <end position="634"/>
    </location>
</feature>
<comment type="caution">
    <text evidence="7">The sequence shown here is derived from an EMBL/GenBank/DDBJ whole genome shotgun (WGS) entry which is preliminary data.</text>
</comment>
<comment type="similarity">
    <text evidence="2 3">Belongs to the peptidase M16 family.</text>
</comment>
<name>A0A7Y0FMN7_9BACT</name>
<feature type="domain" description="Peptidase M16 C-terminal" evidence="6">
    <location>
        <begin position="210"/>
        <end position="386"/>
    </location>
</feature>
<keyword evidence="4" id="KW-0732">Signal</keyword>
<dbReference type="InterPro" id="IPR011765">
    <property type="entry name" value="Pept_M16_N"/>
</dbReference>
<feature type="signal peptide" evidence="4">
    <location>
        <begin position="1"/>
        <end position="25"/>
    </location>
</feature>
<dbReference type="EMBL" id="JABBGH010000002">
    <property type="protein sequence ID" value="NML65716.1"/>
    <property type="molecule type" value="Genomic_DNA"/>
</dbReference>
<reference evidence="7 8" key="1">
    <citation type="submission" date="2020-04" db="EMBL/GenBank/DDBJ databases">
        <title>Hymenobacter polaris sp. nov., isolated from Arctic soil.</title>
        <authorList>
            <person name="Dahal R.H."/>
        </authorList>
    </citation>
    <scope>NUCLEOTIDE SEQUENCE [LARGE SCALE GENOMIC DNA]</scope>
    <source>
        <strain evidence="7 8">RP-2-7</strain>
    </source>
</reference>
<evidence type="ECO:0000256" key="1">
    <source>
        <dbReference type="ARBA" id="ARBA00001947"/>
    </source>
</evidence>
<feature type="chain" id="PRO_5031519121" evidence="4">
    <location>
        <begin position="26"/>
        <end position="925"/>
    </location>
</feature>
<dbReference type="PANTHER" id="PTHR11851:SF49">
    <property type="entry name" value="MITOCHONDRIAL-PROCESSING PEPTIDASE SUBUNIT ALPHA"/>
    <property type="match status" value="1"/>
</dbReference>
<evidence type="ECO:0000256" key="2">
    <source>
        <dbReference type="ARBA" id="ARBA00007261"/>
    </source>
</evidence>
<evidence type="ECO:0000313" key="7">
    <source>
        <dbReference type="EMBL" id="NML65716.1"/>
    </source>
</evidence>
<dbReference type="InterPro" id="IPR001431">
    <property type="entry name" value="Pept_M16_Zn_BS"/>
</dbReference>
<evidence type="ECO:0000256" key="4">
    <source>
        <dbReference type="SAM" id="SignalP"/>
    </source>
</evidence>
<dbReference type="Pfam" id="PF05193">
    <property type="entry name" value="Peptidase_M16_C"/>
    <property type="match status" value="2"/>
</dbReference>
<dbReference type="Gene3D" id="3.30.830.10">
    <property type="entry name" value="Metalloenzyme, LuxS/M16 peptidase-like"/>
    <property type="match status" value="4"/>
</dbReference>
<gene>
    <name evidence="7" type="ORF">HHL22_10915</name>
</gene>
<dbReference type="GO" id="GO:0046872">
    <property type="term" value="F:metal ion binding"/>
    <property type="evidence" value="ECO:0007669"/>
    <property type="project" value="InterPro"/>
</dbReference>
<dbReference type="PANTHER" id="PTHR11851">
    <property type="entry name" value="METALLOPROTEASE"/>
    <property type="match status" value="1"/>
</dbReference>
<protein>
    <submittedName>
        <fullName evidence="7">Insulinase family protein</fullName>
    </submittedName>
</protein>
<feature type="domain" description="Peptidase M16 N-terminal" evidence="5">
    <location>
        <begin position="55"/>
        <end position="200"/>
    </location>
</feature>
<dbReference type="GO" id="GO:0006508">
    <property type="term" value="P:proteolysis"/>
    <property type="evidence" value="ECO:0007669"/>
    <property type="project" value="InterPro"/>
</dbReference>
<accession>A0A7Y0FMN7</accession>
<feature type="domain" description="Peptidase M16 C-terminal" evidence="6">
    <location>
        <begin position="665"/>
        <end position="844"/>
    </location>
</feature>
<dbReference type="GO" id="GO:0004222">
    <property type="term" value="F:metalloendopeptidase activity"/>
    <property type="evidence" value="ECO:0007669"/>
    <property type="project" value="InterPro"/>
</dbReference>
<dbReference type="SUPFAM" id="SSF63411">
    <property type="entry name" value="LuxS/MPP-like metallohydrolase"/>
    <property type="match status" value="4"/>
</dbReference>
<proteinExistence type="inferred from homology"/>
<dbReference type="InterPro" id="IPR007863">
    <property type="entry name" value="Peptidase_M16_C"/>
</dbReference>
<evidence type="ECO:0000259" key="5">
    <source>
        <dbReference type="Pfam" id="PF00675"/>
    </source>
</evidence>
<evidence type="ECO:0000313" key="8">
    <source>
        <dbReference type="Proteomes" id="UP000559626"/>
    </source>
</evidence>
<organism evidence="7 8">
    <name type="scientific">Hymenobacter polaris</name>
    <dbReference type="NCBI Taxonomy" id="2682546"/>
    <lineage>
        <taxon>Bacteria</taxon>
        <taxon>Pseudomonadati</taxon>
        <taxon>Bacteroidota</taxon>
        <taxon>Cytophagia</taxon>
        <taxon>Cytophagales</taxon>
        <taxon>Hymenobacteraceae</taxon>
        <taxon>Hymenobacter</taxon>
    </lineage>
</organism>
<evidence type="ECO:0000259" key="6">
    <source>
        <dbReference type="Pfam" id="PF05193"/>
    </source>
</evidence>
<comment type="cofactor">
    <cofactor evidence="1">
        <name>Zn(2+)</name>
        <dbReference type="ChEBI" id="CHEBI:29105"/>
    </cofactor>
</comment>
<sequence>MKHLLLLGGAGLALGLAALPHPTLAQKAAPLPAGVTQVTSVEGITEYKLANGLRVLLFPDQSKPTATVNITYLVGSRLEGYGESGMAHLLEHMVFKGSTKHPNIPQELTEHGASPNGTTWLDRTNYFETFAATPENLKWALSLEADRMVNSFIAKKDLDSEFSVVRNEFESGENSPSRVLEERVMSSAYLWHNYGKSTIGSKEDIERVPIDNLKAFYQKYYQPDNAVLLVAGKFDPAQTLGLIQQDFGPIPKPTRVLAPTYTTEPTQDGERAVTLRRPGDTQGLAMAYHIPAGTSPDYPAVDALVEVLTNRPSGRLYKALIESKKAASTWGYAPALHDPGYAYFYADVRQNRSLDSARTAMAGALDAVGTTQPPTAEEVARAQTTLLKNVELLFQKSDELGLTLSEYIATGDWRLVFLYRDALRKLTPADVQRVAAAYLKPSNRTVGEFIPDNKPDRSLIAPAPDAASLVQGYKGDPPIAMGEAFDASPANIDTRTKRGALKDGLKYAFLQKQNRANAVNAELKLRYGTEATLTNKLGLGSVTASMLQRGTKTRSYAQIRDAFDKAKAQVYFYGGGQSAGVAIQTDKAHLPAVMDVVLDCLRNPTFPADEFEKLKQERLASLEAQKQDPQALAFNLARRLNDPWPKDNIMATPSFDEQIAGLKAMTVNDVRAFYKQFYGAQNATLAVVGTFDEPALRQRVDKQLGSWKAATPYARISQRIFPGTAQSQSLQTNDKANAMFVTMLKYPLRDDSPDYPAVYMANYILGDGFLNSRLATRIRQKEGVSYGVGSWVSADDNDEVGTFNSYAIYNPDNSARLEAAYREEMERLAKDGVTADELKAAKSAALQAFQVQRADDRNVASTWTQYLTNGKNRTYAYDAELEQRISALTPEQVSAAAKKYLDYKNLVIVKAGDFARKPAPTKPQP</sequence>
<dbReference type="Proteomes" id="UP000559626">
    <property type="component" value="Unassembled WGS sequence"/>
</dbReference>